<proteinExistence type="predicted"/>
<name>A0ACC1WU07_MELAZ</name>
<evidence type="ECO:0000313" key="1">
    <source>
        <dbReference type="EMBL" id="KAJ4702474.1"/>
    </source>
</evidence>
<dbReference type="Proteomes" id="UP001164539">
    <property type="component" value="Chromosome 13"/>
</dbReference>
<evidence type="ECO:0000313" key="2">
    <source>
        <dbReference type="Proteomes" id="UP001164539"/>
    </source>
</evidence>
<accession>A0ACC1WU07</accession>
<keyword evidence="2" id="KW-1185">Reference proteome</keyword>
<sequence length="95" mass="10489">MTSQFDKGKDLISLTSTSSSALEVPASMSHEGQDNAPMWCRLHWPKRAKTIHLCSAGFNAPRGSRQYTHTVPASLPQEGQENAPTRCRLHCPKRG</sequence>
<comment type="caution">
    <text evidence="1">The sequence shown here is derived from an EMBL/GenBank/DDBJ whole genome shotgun (WGS) entry which is preliminary data.</text>
</comment>
<reference evidence="1 2" key="1">
    <citation type="journal article" date="2023" name="Science">
        <title>Complex scaffold remodeling in plant triterpene biosynthesis.</title>
        <authorList>
            <person name="De La Pena R."/>
            <person name="Hodgson H."/>
            <person name="Liu J.C."/>
            <person name="Stephenson M.J."/>
            <person name="Martin A.C."/>
            <person name="Owen C."/>
            <person name="Harkess A."/>
            <person name="Leebens-Mack J."/>
            <person name="Jimenez L.E."/>
            <person name="Osbourn A."/>
            <person name="Sattely E.S."/>
        </authorList>
    </citation>
    <scope>NUCLEOTIDE SEQUENCE [LARGE SCALE GENOMIC DNA]</scope>
    <source>
        <strain evidence="2">cv. JPN11</strain>
        <tissue evidence="1">Leaf</tissue>
    </source>
</reference>
<dbReference type="EMBL" id="CM051406">
    <property type="protein sequence ID" value="KAJ4702474.1"/>
    <property type="molecule type" value="Genomic_DNA"/>
</dbReference>
<organism evidence="1 2">
    <name type="scientific">Melia azedarach</name>
    <name type="common">Chinaberry tree</name>
    <dbReference type="NCBI Taxonomy" id="155640"/>
    <lineage>
        <taxon>Eukaryota</taxon>
        <taxon>Viridiplantae</taxon>
        <taxon>Streptophyta</taxon>
        <taxon>Embryophyta</taxon>
        <taxon>Tracheophyta</taxon>
        <taxon>Spermatophyta</taxon>
        <taxon>Magnoliopsida</taxon>
        <taxon>eudicotyledons</taxon>
        <taxon>Gunneridae</taxon>
        <taxon>Pentapetalae</taxon>
        <taxon>rosids</taxon>
        <taxon>malvids</taxon>
        <taxon>Sapindales</taxon>
        <taxon>Meliaceae</taxon>
        <taxon>Melia</taxon>
    </lineage>
</organism>
<protein>
    <submittedName>
        <fullName evidence="1">Uncharacterized protein</fullName>
    </submittedName>
</protein>
<gene>
    <name evidence="1" type="ORF">OWV82_022524</name>
</gene>